<dbReference type="Pfam" id="PF04977">
    <property type="entry name" value="DivIC"/>
    <property type="match status" value="1"/>
</dbReference>
<evidence type="ECO:0000256" key="2">
    <source>
        <dbReference type="SAM" id="Phobius"/>
    </source>
</evidence>
<organism evidence="3 4">
    <name type="scientific">Paludibacter propionicigenes (strain DSM 17365 / JCM 13257 / WB4)</name>
    <dbReference type="NCBI Taxonomy" id="694427"/>
    <lineage>
        <taxon>Bacteria</taxon>
        <taxon>Pseudomonadati</taxon>
        <taxon>Bacteroidota</taxon>
        <taxon>Bacteroidia</taxon>
        <taxon>Bacteroidales</taxon>
        <taxon>Paludibacteraceae</taxon>
        <taxon>Paludibacter</taxon>
    </lineage>
</organism>
<keyword evidence="2" id="KW-0472">Membrane</keyword>
<evidence type="ECO:0000313" key="3">
    <source>
        <dbReference type="EMBL" id="ADQ78305.1"/>
    </source>
</evidence>
<dbReference type="AlphaFoldDB" id="E4T0E6"/>
<dbReference type="HOGENOM" id="CLU_148655_4_1_10"/>
<dbReference type="eggNOG" id="COG2919">
    <property type="taxonomic scope" value="Bacteria"/>
</dbReference>
<reference key="1">
    <citation type="submission" date="2010-11" db="EMBL/GenBank/DDBJ databases">
        <title>The complete genome of Paludibacter propionicigenes DSM 17365.</title>
        <authorList>
            <consortium name="US DOE Joint Genome Institute (JGI-PGF)"/>
            <person name="Lucas S."/>
            <person name="Copeland A."/>
            <person name="Lapidus A."/>
            <person name="Bruce D."/>
            <person name="Goodwin L."/>
            <person name="Pitluck S."/>
            <person name="Kyrpides N."/>
            <person name="Mavromatis K."/>
            <person name="Ivanova N."/>
            <person name="Munk A.C."/>
            <person name="Brettin T."/>
            <person name="Detter J.C."/>
            <person name="Han C."/>
            <person name="Tapia R."/>
            <person name="Land M."/>
            <person name="Hauser L."/>
            <person name="Markowitz V."/>
            <person name="Cheng J.-F."/>
            <person name="Hugenholtz P."/>
            <person name="Woyke T."/>
            <person name="Wu D."/>
            <person name="Gronow S."/>
            <person name="Wellnitz S."/>
            <person name="Brambilla E."/>
            <person name="Klenk H.-P."/>
            <person name="Eisen J.A."/>
        </authorList>
    </citation>
    <scope>NUCLEOTIDE SEQUENCE</scope>
    <source>
        <strain>WB4</strain>
    </source>
</reference>
<dbReference type="EMBL" id="CP002345">
    <property type="protein sequence ID" value="ADQ78305.1"/>
    <property type="molecule type" value="Genomic_DNA"/>
</dbReference>
<dbReference type="KEGG" id="ppn:Palpr_0143"/>
<keyword evidence="2" id="KW-0812">Transmembrane</keyword>
<evidence type="ECO:0000313" key="4">
    <source>
        <dbReference type="Proteomes" id="UP000008718"/>
    </source>
</evidence>
<dbReference type="Proteomes" id="UP000008718">
    <property type="component" value="Chromosome"/>
</dbReference>
<keyword evidence="4" id="KW-1185">Reference proteome</keyword>
<dbReference type="STRING" id="694427.Palpr_0143"/>
<feature type="transmembrane region" description="Helical" evidence="2">
    <location>
        <begin position="46"/>
        <end position="64"/>
    </location>
</feature>
<evidence type="ECO:0000256" key="1">
    <source>
        <dbReference type="SAM" id="Coils"/>
    </source>
</evidence>
<keyword evidence="1" id="KW-0175">Coiled coil</keyword>
<reference evidence="3 4" key="2">
    <citation type="journal article" date="2011" name="Stand. Genomic Sci.">
        <title>Complete genome sequence of Paludibacter propionicigenes type strain (WB4).</title>
        <authorList>
            <person name="Gronow S."/>
            <person name="Munk C."/>
            <person name="Lapidus A."/>
            <person name="Nolan M."/>
            <person name="Lucas S."/>
            <person name="Hammon N."/>
            <person name="Deshpande S."/>
            <person name="Cheng J.F."/>
            <person name="Tapia R."/>
            <person name="Han C."/>
            <person name="Goodwin L."/>
            <person name="Pitluck S."/>
            <person name="Liolios K."/>
            <person name="Ivanova N."/>
            <person name="Mavromatis K."/>
            <person name="Mikhailova N."/>
            <person name="Pati A."/>
            <person name="Chen A."/>
            <person name="Palaniappan K."/>
            <person name="Land M."/>
            <person name="Hauser L."/>
            <person name="Chang Y.J."/>
            <person name="Jeffries C.D."/>
            <person name="Brambilla E."/>
            <person name="Rohde M."/>
            <person name="Goker M."/>
            <person name="Detter J.C."/>
            <person name="Woyke T."/>
            <person name="Bristow J."/>
            <person name="Eisen J.A."/>
            <person name="Markowitz V."/>
            <person name="Hugenholtz P."/>
            <person name="Kyrpides N.C."/>
            <person name="Klenk H.P."/>
        </authorList>
    </citation>
    <scope>NUCLEOTIDE SEQUENCE [LARGE SCALE GENOMIC DNA]</scope>
    <source>
        <strain evidence="4">DSM 17365 / JCM 13257 / WB4</strain>
    </source>
</reference>
<protein>
    <submittedName>
        <fullName evidence="3">Septum formation initiator</fullName>
    </submittedName>
</protein>
<name>E4T0E6_PALPW</name>
<feature type="coiled-coil region" evidence="1">
    <location>
        <begin position="79"/>
        <end position="116"/>
    </location>
</feature>
<sequence>MNVKFAYLCQTNIDVVRRLNPAFLRWFDCNIMPEIKTKGNRLRKILLNKYLIVFLIYAVLVTFFDDHSLIHRWQSHQRIVEMEKELKFFQDEIKTNKQKKNELQSSKENLEKFAREHYYMKRENEDIFIIKE</sequence>
<dbReference type="RefSeq" id="WP_013443674.1">
    <property type="nucleotide sequence ID" value="NC_014734.1"/>
</dbReference>
<keyword evidence="2" id="KW-1133">Transmembrane helix</keyword>
<dbReference type="InterPro" id="IPR007060">
    <property type="entry name" value="FtsL/DivIC"/>
</dbReference>
<dbReference type="OrthoDB" id="1467719at2"/>
<accession>E4T0E6</accession>
<proteinExistence type="predicted"/>
<gene>
    <name evidence="3" type="ordered locus">Palpr_0143</name>
</gene>